<protein>
    <recommendedName>
        <fullName evidence="4">Negative elongation factor E</fullName>
    </recommendedName>
</protein>
<dbReference type="CDD" id="cd12305">
    <property type="entry name" value="RRM_NELFE"/>
    <property type="match status" value="1"/>
</dbReference>
<evidence type="ECO:0000256" key="4">
    <source>
        <dbReference type="ARBA" id="ARBA00014464"/>
    </source>
</evidence>
<evidence type="ECO:0000256" key="1">
    <source>
        <dbReference type="ARBA" id="ARBA00004123"/>
    </source>
</evidence>
<evidence type="ECO:0000256" key="6">
    <source>
        <dbReference type="ARBA" id="ARBA00022491"/>
    </source>
</evidence>
<evidence type="ECO:0000259" key="13">
    <source>
        <dbReference type="PROSITE" id="PS50102"/>
    </source>
</evidence>
<comment type="similarity">
    <text evidence="3">Belongs to the RRM NELF-E family.</text>
</comment>
<feature type="compositionally biased region" description="Basic and acidic residues" evidence="12">
    <location>
        <begin position="139"/>
        <end position="162"/>
    </location>
</feature>
<dbReference type="SUPFAM" id="SSF54928">
    <property type="entry name" value="RNA-binding domain, RBD"/>
    <property type="match status" value="1"/>
</dbReference>
<evidence type="ECO:0000256" key="11">
    <source>
        <dbReference type="PROSITE-ProRule" id="PRU00176"/>
    </source>
</evidence>
<dbReference type="PANTHER" id="PTHR17250:SF0">
    <property type="entry name" value="NEGATIVE ELONGATION FACTOR E"/>
    <property type="match status" value="1"/>
</dbReference>
<evidence type="ECO:0000256" key="5">
    <source>
        <dbReference type="ARBA" id="ARBA00022454"/>
    </source>
</evidence>
<dbReference type="InterPro" id="IPR000504">
    <property type="entry name" value="RRM_dom"/>
</dbReference>
<feature type="compositionally biased region" description="Basic and acidic residues" evidence="12">
    <location>
        <begin position="77"/>
        <end position="94"/>
    </location>
</feature>
<keyword evidence="5" id="KW-0158">Chromosome</keyword>
<sequence length="279" mass="31785">MVYLHFPSQFTEEEEMLQKKYQKLKRKKKALLQLKTPKQEPPAVQNPVKCTPEVKKDAKEVAKKLLKSGAIQAIKVENKERQGFKRSKASERKRSTSIRYQSFSSSSGLEEENTDRMKGVSNNSRPAMKSLFESFVSSREIEEHENKEEREHERDRDGRNEHPTQGNTIYVNGVNVTEEILRNGFAPFGNIMNISMELDKNCGFVTFEKMESADKAINEMNGKMVSGVKLRVSLARRQPPVPVSCDGSSASWTTLASSFSQKGSHQDKRKLVTYDVDIF</sequence>
<keyword evidence="10" id="KW-0539">Nucleus</keyword>
<dbReference type="InterPro" id="IPR034637">
    <property type="entry name" value="NELFE_RRM"/>
</dbReference>
<gene>
    <name evidence="15" type="primary">LOC106473996</name>
</gene>
<accession>A0ABM1BWQ5</accession>
<dbReference type="RefSeq" id="XP_013790140.1">
    <property type="nucleotide sequence ID" value="XM_013934686.2"/>
</dbReference>
<dbReference type="SMART" id="SM00360">
    <property type="entry name" value="RRM"/>
    <property type="match status" value="1"/>
</dbReference>
<dbReference type="InterPro" id="IPR035979">
    <property type="entry name" value="RBD_domain_sf"/>
</dbReference>
<evidence type="ECO:0000256" key="9">
    <source>
        <dbReference type="ARBA" id="ARBA00023163"/>
    </source>
</evidence>
<comment type="subcellular location">
    <subcellularLocation>
        <location evidence="2">Chromosome</location>
    </subcellularLocation>
    <subcellularLocation>
        <location evidence="1">Nucleus</location>
    </subcellularLocation>
</comment>
<evidence type="ECO:0000256" key="10">
    <source>
        <dbReference type="ARBA" id="ARBA00023242"/>
    </source>
</evidence>
<dbReference type="GeneID" id="106473996"/>
<name>A0ABM1BWQ5_LIMPO</name>
<evidence type="ECO:0000313" key="15">
    <source>
        <dbReference type="RefSeq" id="XP_013790140.1"/>
    </source>
</evidence>
<feature type="domain" description="RRM" evidence="13">
    <location>
        <begin position="167"/>
        <end position="237"/>
    </location>
</feature>
<feature type="region of interest" description="Disordered" evidence="12">
    <location>
        <begin position="77"/>
        <end position="168"/>
    </location>
</feature>
<evidence type="ECO:0000256" key="12">
    <source>
        <dbReference type="SAM" id="MobiDB-lite"/>
    </source>
</evidence>
<evidence type="ECO:0000313" key="14">
    <source>
        <dbReference type="Proteomes" id="UP000694941"/>
    </source>
</evidence>
<dbReference type="InterPro" id="IPR012677">
    <property type="entry name" value="Nucleotide-bd_a/b_plait_sf"/>
</dbReference>
<evidence type="ECO:0000256" key="8">
    <source>
        <dbReference type="ARBA" id="ARBA00023015"/>
    </source>
</evidence>
<evidence type="ECO:0000256" key="2">
    <source>
        <dbReference type="ARBA" id="ARBA00004286"/>
    </source>
</evidence>
<keyword evidence="9" id="KW-0804">Transcription</keyword>
<dbReference type="InterPro" id="IPR033102">
    <property type="entry name" value="NELFE"/>
</dbReference>
<evidence type="ECO:0000256" key="7">
    <source>
        <dbReference type="ARBA" id="ARBA00022884"/>
    </source>
</evidence>
<keyword evidence="14" id="KW-1185">Reference proteome</keyword>
<dbReference type="Proteomes" id="UP000694941">
    <property type="component" value="Unplaced"/>
</dbReference>
<reference evidence="15" key="1">
    <citation type="submission" date="2025-08" db="UniProtKB">
        <authorList>
            <consortium name="RefSeq"/>
        </authorList>
    </citation>
    <scope>IDENTIFICATION</scope>
    <source>
        <tissue evidence="15">Muscle</tissue>
    </source>
</reference>
<keyword evidence="6" id="KW-0678">Repressor</keyword>
<dbReference type="PROSITE" id="PS50102">
    <property type="entry name" value="RRM"/>
    <property type="match status" value="1"/>
</dbReference>
<dbReference type="Pfam" id="PF00076">
    <property type="entry name" value="RRM_1"/>
    <property type="match status" value="1"/>
</dbReference>
<feature type="compositionally biased region" description="Polar residues" evidence="12">
    <location>
        <begin position="97"/>
        <end position="108"/>
    </location>
</feature>
<organism evidence="14 15">
    <name type="scientific">Limulus polyphemus</name>
    <name type="common">Atlantic horseshoe crab</name>
    <dbReference type="NCBI Taxonomy" id="6850"/>
    <lineage>
        <taxon>Eukaryota</taxon>
        <taxon>Metazoa</taxon>
        <taxon>Ecdysozoa</taxon>
        <taxon>Arthropoda</taxon>
        <taxon>Chelicerata</taxon>
        <taxon>Merostomata</taxon>
        <taxon>Xiphosura</taxon>
        <taxon>Limulidae</taxon>
        <taxon>Limulus</taxon>
    </lineage>
</organism>
<keyword evidence="8" id="KW-0805">Transcription regulation</keyword>
<proteinExistence type="inferred from homology"/>
<evidence type="ECO:0000256" key="3">
    <source>
        <dbReference type="ARBA" id="ARBA00006120"/>
    </source>
</evidence>
<keyword evidence="7 11" id="KW-0694">RNA-binding</keyword>
<dbReference type="Gene3D" id="3.30.70.330">
    <property type="match status" value="1"/>
</dbReference>
<dbReference type="PANTHER" id="PTHR17250">
    <property type="entry name" value="NEGATIVE ELONGATION FACTOR E"/>
    <property type="match status" value="1"/>
</dbReference>